<feature type="transmembrane region" description="Helical" evidence="1">
    <location>
        <begin position="34"/>
        <end position="52"/>
    </location>
</feature>
<dbReference type="EMBL" id="MHLL01000003">
    <property type="protein sequence ID" value="OGZ10722.1"/>
    <property type="molecule type" value="Genomic_DNA"/>
</dbReference>
<protein>
    <recommendedName>
        <fullName evidence="2">CBU-0592-like domain-containing protein</fullName>
    </recommendedName>
</protein>
<feature type="transmembrane region" description="Helical" evidence="1">
    <location>
        <begin position="87"/>
        <end position="104"/>
    </location>
</feature>
<dbReference type="AlphaFoldDB" id="A0A1G2DB83"/>
<feature type="transmembrane region" description="Helical" evidence="1">
    <location>
        <begin position="64"/>
        <end position="81"/>
    </location>
</feature>
<evidence type="ECO:0000313" key="3">
    <source>
        <dbReference type="EMBL" id="OGZ10722.1"/>
    </source>
</evidence>
<sequence length="108" mass="12017">MEVGQTHSLLTEQPLHVHSTKKVCDIHQEKNMDINSIFGWVGTILIAGAYWLNSTKRVESTSCVYQLMNLFGAIGVGFNVFHQAAWPAVALQATWGIIALYSLLKKKT</sequence>
<dbReference type="STRING" id="1798661.A3D65_01625"/>
<reference evidence="3 4" key="1">
    <citation type="journal article" date="2016" name="Nat. Commun.">
        <title>Thousands of microbial genomes shed light on interconnected biogeochemical processes in an aquifer system.</title>
        <authorList>
            <person name="Anantharaman K."/>
            <person name="Brown C.T."/>
            <person name="Hug L.A."/>
            <person name="Sharon I."/>
            <person name="Castelle C.J."/>
            <person name="Probst A.J."/>
            <person name="Thomas B.C."/>
            <person name="Singh A."/>
            <person name="Wilkins M.J."/>
            <person name="Karaoz U."/>
            <person name="Brodie E.L."/>
            <person name="Williams K.H."/>
            <person name="Hubbard S.S."/>
            <person name="Banfield J.F."/>
        </authorList>
    </citation>
    <scope>NUCLEOTIDE SEQUENCE [LARGE SCALE GENOMIC DNA]</scope>
</reference>
<dbReference type="Proteomes" id="UP000177996">
    <property type="component" value="Unassembled WGS sequence"/>
</dbReference>
<gene>
    <name evidence="3" type="ORF">A3D65_01625</name>
</gene>
<evidence type="ECO:0000259" key="2">
    <source>
        <dbReference type="Pfam" id="PF26604"/>
    </source>
</evidence>
<keyword evidence="1" id="KW-0472">Membrane</keyword>
<comment type="caution">
    <text evidence="3">The sequence shown here is derived from an EMBL/GenBank/DDBJ whole genome shotgun (WGS) entry which is preliminary data.</text>
</comment>
<evidence type="ECO:0000313" key="4">
    <source>
        <dbReference type="Proteomes" id="UP000177996"/>
    </source>
</evidence>
<accession>A0A1G2DB83</accession>
<dbReference type="Pfam" id="PF26604">
    <property type="entry name" value="CBU_0592"/>
    <property type="match status" value="1"/>
</dbReference>
<name>A0A1G2DB83_9BACT</name>
<evidence type="ECO:0000256" key="1">
    <source>
        <dbReference type="SAM" id="Phobius"/>
    </source>
</evidence>
<keyword evidence="1" id="KW-0812">Transmembrane</keyword>
<organism evidence="3 4">
    <name type="scientific">Candidatus Lloydbacteria bacterium RIFCSPHIGHO2_02_FULL_50_13</name>
    <dbReference type="NCBI Taxonomy" id="1798661"/>
    <lineage>
        <taxon>Bacteria</taxon>
        <taxon>Candidatus Lloydiibacteriota</taxon>
    </lineage>
</organism>
<dbReference type="NCBIfam" id="NF047864">
    <property type="entry name" value="CBU_0592_membra"/>
    <property type="match status" value="1"/>
</dbReference>
<keyword evidence="1" id="KW-1133">Transmembrane helix</keyword>
<feature type="domain" description="CBU-0592-like" evidence="2">
    <location>
        <begin position="36"/>
        <end position="105"/>
    </location>
</feature>
<dbReference type="InterPro" id="IPR058058">
    <property type="entry name" value="CBU_0592-like"/>
</dbReference>
<proteinExistence type="predicted"/>